<reference evidence="3 4" key="1">
    <citation type="submission" date="2014-09" db="EMBL/GenBank/DDBJ databases">
        <authorList>
            <person name="Martin A.A."/>
        </authorList>
    </citation>
    <scope>NUCLEOTIDE SEQUENCE</scope>
    <source>
        <strain evidence="4">ED321</strain>
        <strain evidence="3">ED321 Heterogonic</strain>
    </source>
</reference>
<proteinExistence type="inferred from homology"/>
<feature type="transmembrane region" description="Helical" evidence="2">
    <location>
        <begin position="24"/>
        <end position="48"/>
    </location>
</feature>
<dbReference type="InterPro" id="IPR004151">
    <property type="entry name" value="7TM_GPCR_serpentine_rcpt_Sre"/>
</dbReference>
<comment type="similarity">
    <text evidence="1">Belongs to the nematode receptor-like protein sre family.</text>
</comment>
<dbReference type="GeneID" id="36382984"/>
<feature type="transmembrane region" description="Helical" evidence="2">
    <location>
        <begin position="60"/>
        <end position="80"/>
    </location>
</feature>
<evidence type="ECO:0000256" key="2">
    <source>
        <dbReference type="SAM" id="Phobius"/>
    </source>
</evidence>
<evidence type="ECO:0000313" key="3">
    <source>
        <dbReference type="EMBL" id="CEF70606.1"/>
    </source>
</evidence>
<evidence type="ECO:0000313" key="5">
    <source>
        <dbReference type="WBParaSite" id="SRAE_2000523100.1"/>
    </source>
</evidence>
<evidence type="ECO:0000313" key="6">
    <source>
        <dbReference type="WormBase" id="SRAE_2000523100"/>
    </source>
</evidence>
<dbReference type="Pfam" id="PF03125">
    <property type="entry name" value="Sre"/>
    <property type="match status" value="1"/>
</dbReference>
<keyword evidence="2" id="KW-0472">Membrane</keyword>
<gene>
    <name evidence="3 5 6" type="ORF">SRAE_2000523100</name>
</gene>
<reference evidence="5" key="2">
    <citation type="submission" date="2020-12" db="UniProtKB">
        <authorList>
            <consortium name="WormBaseParasite"/>
        </authorList>
    </citation>
    <scope>IDENTIFICATION</scope>
</reference>
<dbReference type="WBParaSite" id="SRAE_2000523100.1">
    <property type="protein sequence ID" value="SRAE_2000523100.1"/>
    <property type="gene ID" value="WBGene00265491"/>
</dbReference>
<dbReference type="AlphaFoldDB" id="A0A090LR02"/>
<dbReference type="GO" id="GO:0016020">
    <property type="term" value="C:membrane"/>
    <property type="evidence" value="ECO:0007669"/>
    <property type="project" value="InterPro"/>
</dbReference>
<keyword evidence="2" id="KW-0812">Transmembrane</keyword>
<protein>
    <submittedName>
        <fullName evidence="3 5">7TM GPCR, serpentine receptor class e (Sre) family-containing protein</fullName>
    </submittedName>
</protein>
<dbReference type="EMBL" id="LN609529">
    <property type="protein sequence ID" value="CEF70606.1"/>
    <property type="molecule type" value="Genomic_DNA"/>
</dbReference>
<dbReference type="RefSeq" id="XP_024509803.1">
    <property type="nucleotide sequence ID" value="XM_024644221.1"/>
</dbReference>
<dbReference type="GO" id="GO:0007606">
    <property type="term" value="P:sensory perception of chemical stimulus"/>
    <property type="evidence" value="ECO:0007669"/>
    <property type="project" value="InterPro"/>
</dbReference>
<name>A0A090LR02_STRRB</name>
<organism evidence="3">
    <name type="scientific">Strongyloides ratti</name>
    <name type="common">Parasitic roundworm</name>
    <dbReference type="NCBI Taxonomy" id="34506"/>
    <lineage>
        <taxon>Eukaryota</taxon>
        <taxon>Metazoa</taxon>
        <taxon>Ecdysozoa</taxon>
        <taxon>Nematoda</taxon>
        <taxon>Chromadorea</taxon>
        <taxon>Rhabditida</taxon>
        <taxon>Tylenchina</taxon>
        <taxon>Panagrolaimomorpha</taxon>
        <taxon>Strongyloidoidea</taxon>
        <taxon>Strongyloididae</taxon>
        <taxon>Strongyloides</taxon>
    </lineage>
</organism>
<keyword evidence="4" id="KW-1185">Reference proteome</keyword>
<dbReference type="WormBase" id="SRAE_2000523100">
    <property type="protein sequence ID" value="SRP00711"/>
    <property type="gene ID" value="WBGene00265491"/>
</dbReference>
<dbReference type="Proteomes" id="UP000035682">
    <property type="component" value="Unplaced"/>
</dbReference>
<dbReference type="CTD" id="36382984"/>
<accession>A0A090LR02</accession>
<sequence>MKSKISSRELNLSEKYQIQENIKLFKWFSSSIITFTLINICYILYLFISENILSFKNDFTSLHNCLLFISYFIIEIFILIKRHKNKKKAVQICEGDVCVRIPKNNPNKIVQERLKKAKSSGGANIKIITQENKTLNMNYDQQSYFNILKQSW</sequence>
<keyword evidence="2" id="KW-1133">Transmembrane helix</keyword>
<evidence type="ECO:0000313" key="4">
    <source>
        <dbReference type="Proteomes" id="UP000035682"/>
    </source>
</evidence>
<evidence type="ECO:0000256" key="1">
    <source>
        <dbReference type="ARBA" id="ARBA00006803"/>
    </source>
</evidence>
<keyword evidence="3" id="KW-0675">Receptor</keyword>